<proteinExistence type="predicted"/>
<reference evidence="4" key="1">
    <citation type="submission" date="2014-10" db="EMBL/GenBank/DDBJ databases">
        <authorList>
            <person name="King R."/>
        </authorList>
    </citation>
    <scope>NUCLEOTIDE SEQUENCE [LARGE SCALE GENOMIC DNA]</scope>
    <source>
        <strain evidence="4">A3/5</strain>
    </source>
</reference>
<evidence type="ECO:0000313" key="4">
    <source>
        <dbReference type="Proteomes" id="UP000245910"/>
    </source>
</evidence>
<dbReference type="InterPro" id="IPR010730">
    <property type="entry name" value="HET"/>
</dbReference>
<dbReference type="Proteomes" id="UP000245910">
    <property type="component" value="Chromosome III"/>
</dbReference>
<organism evidence="3 4">
    <name type="scientific">Fusarium venenatum</name>
    <dbReference type="NCBI Taxonomy" id="56646"/>
    <lineage>
        <taxon>Eukaryota</taxon>
        <taxon>Fungi</taxon>
        <taxon>Dikarya</taxon>
        <taxon>Ascomycota</taxon>
        <taxon>Pezizomycotina</taxon>
        <taxon>Sordariomycetes</taxon>
        <taxon>Hypocreomycetidae</taxon>
        <taxon>Hypocreales</taxon>
        <taxon>Nectriaceae</taxon>
        <taxon>Fusarium</taxon>
    </lineage>
</organism>
<feature type="region of interest" description="Disordered" evidence="1">
    <location>
        <begin position="200"/>
        <end position="222"/>
    </location>
</feature>
<evidence type="ECO:0000259" key="2">
    <source>
        <dbReference type="Pfam" id="PF06985"/>
    </source>
</evidence>
<feature type="domain" description="Heterokaryon incompatibility" evidence="2">
    <location>
        <begin position="190"/>
        <end position="346"/>
    </location>
</feature>
<dbReference type="PANTHER" id="PTHR33112:SF1">
    <property type="entry name" value="HETEROKARYON INCOMPATIBILITY DOMAIN-CONTAINING PROTEIN"/>
    <property type="match status" value="1"/>
</dbReference>
<dbReference type="Pfam" id="PF06985">
    <property type="entry name" value="HET"/>
    <property type="match status" value="1"/>
</dbReference>
<dbReference type="STRING" id="56646.A0A2L2TQE7"/>
<sequence>MDSSSLCQRCSGINLDNLVYSRWSSERYDDHATICKIEGTPDGSWLSSSCALCKLFSTIYQDGGFGELAGQNGRNVILRNPWVTDDIVGNVEEKAPLLTVQDVHWLDIRDKDYLLNNRYKSLCVQSGPARPIKILDPYSIDFDTIRVWLSVCLKSHKQSCGLSNYPEVPGLRVINVLNKKLEPAKKTTRYVALSYVWGKPSADEESHSPTTRSRSSKCEAESLHEDLNTLPNRIPATIEHAMIVVAELGFQFLWVDRYCVPQGESNAEERHGQIKQMHKIYHGADLTIIAAAGDGPQYGLPGVNKSPRKRQDYGVFGKHTVVSTMTSARVLIEGTSWHSRAWTYQEAIFSRRRLVFTDEQVFFECQEMSCRETVDYMWPLDKYRIFFDAYLATTFEGGLEFAYDHISEYTQRLLTYDSDALNAILGVLQLYSSMKTPVFHFWGVPMAPRYYYPRSSYHPLSSSLHRSSCTLHITFLRSLCWIPNDTGHRRSDFPAWSWAGWSCSVHFNSRIARAERFAVTVSIGHTDESFKTLEDTFHQGIKPNKLQYLSKTLRLTGKVVKLRAQIFLVKSSYHPTEIGKTSLLVWPLQHEQMYGDVQVMIPVQLLQPLDEQAVSLWRNHPPQLRGVLMERNQDENVPDTVFVLVVAEVQENKYERVGYLELGDGDYDYAGEAGPRSVSTGQLVRLGYDECCLRREQWETDSDVCEIDLI</sequence>
<protein>
    <recommendedName>
        <fullName evidence="2">Heterokaryon incompatibility domain-containing protein</fullName>
    </recommendedName>
</protein>
<dbReference type="PANTHER" id="PTHR33112">
    <property type="entry name" value="DOMAIN PROTEIN, PUTATIVE-RELATED"/>
    <property type="match status" value="1"/>
</dbReference>
<dbReference type="AlphaFoldDB" id="A0A2L2TQE7"/>
<accession>A0A2L2TQE7</accession>
<name>A0A2L2TQE7_9HYPO</name>
<keyword evidence="4" id="KW-1185">Reference proteome</keyword>
<evidence type="ECO:0000256" key="1">
    <source>
        <dbReference type="SAM" id="MobiDB-lite"/>
    </source>
</evidence>
<dbReference type="EMBL" id="LN649231">
    <property type="protein sequence ID" value="CEI68141.1"/>
    <property type="molecule type" value="Genomic_DNA"/>
</dbReference>
<evidence type="ECO:0000313" key="3">
    <source>
        <dbReference type="EMBL" id="CEI68141.1"/>
    </source>
</evidence>